<dbReference type="CDD" id="cd12608">
    <property type="entry name" value="RRM1_CoAA"/>
    <property type="match status" value="1"/>
</dbReference>
<dbReference type="RefSeq" id="XP_033810004.1">
    <property type="nucleotide sequence ID" value="XM_033954113.1"/>
</dbReference>
<evidence type="ECO:0000313" key="13">
    <source>
        <dbReference type="Proteomes" id="UP000515159"/>
    </source>
</evidence>
<sequence>MKIFVGNVDERTTQEELVTLFGEYGTVSSCAVKKQFAFVHLREQEAARRAIAELNGRELHGRRLVVEISRPRPMNTTKVFVGNVSAACSSTELRQLFESYGKVVECDVLKDYAFVHMEREADAKEAIEQLNGKELKGKRINVEIATKTMKRGQDTNEASGQQDDKNRRANDYQEIHKSAGDYDQLEVDESYALLYAMASSYDQRRRLLDSNRYDLYDRQRPLSPIYYGRDRSPMRRSPTRASYSMMPSAALMAATYRSKASPLGQYRSQASAPLATAYGMQAAAYGTQASDLAAVYGTQTAAYGEQASAALASTFGAQSSASLASAYDTQAASTLASTYGTQISTLASSYGNHASSLASSYGTQASALEGTLGTQALGALGTSYASQTSAYRQATAPLTTSYDTAQLGSQAAAYSMMQQTASADAQYERTRLSPPQSTGLDDVYKISADLLKRYGTDRRITDMSDYRRLTDAQATYRRLSPNSQDYCRLADPHTDYARYTASYSDYIRAAQMQSSYQRRM</sequence>
<evidence type="ECO:0000256" key="6">
    <source>
        <dbReference type="ARBA" id="ARBA00022884"/>
    </source>
</evidence>
<feature type="region of interest" description="Disordered" evidence="11">
    <location>
        <begin position="146"/>
        <end position="168"/>
    </location>
</feature>
<evidence type="ECO:0000256" key="11">
    <source>
        <dbReference type="SAM" id="MobiDB-lite"/>
    </source>
</evidence>
<dbReference type="FunCoup" id="A0A6P8RWW6">
    <property type="interactions" value="2750"/>
</dbReference>
<gene>
    <name evidence="14" type="primary">LOC117364663</name>
</gene>
<dbReference type="Pfam" id="PF00076">
    <property type="entry name" value="RRM_1"/>
    <property type="match status" value="2"/>
</dbReference>
<keyword evidence="5" id="KW-0677">Repeat</keyword>
<dbReference type="InterPro" id="IPR050502">
    <property type="entry name" value="Euk_RNA-bind_prot"/>
</dbReference>
<dbReference type="InterPro" id="IPR012677">
    <property type="entry name" value="Nucleotide-bd_a/b_plait_sf"/>
</dbReference>
<proteinExistence type="predicted"/>
<evidence type="ECO:0000256" key="10">
    <source>
        <dbReference type="PROSITE-ProRule" id="PRU00176"/>
    </source>
</evidence>
<keyword evidence="4" id="KW-0597">Phosphoprotein</keyword>
<evidence type="ECO:0000256" key="4">
    <source>
        <dbReference type="ARBA" id="ARBA00022553"/>
    </source>
</evidence>
<evidence type="ECO:0000256" key="9">
    <source>
        <dbReference type="ARBA" id="ARBA00075694"/>
    </source>
</evidence>
<dbReference type="GO" id="GO:0005737">
    <property type="term" value="C:cytoplasm"/>
    <property type="evidence" value="ECO:0007669"/>
    <property type="project" value="UniProtKB-SubCell"/>
</dbReference>
<keyword evidence="3" id="KW-0963">Cytoplasm</keyword>
<dbReference type="CDD" id="cd12343">
    <property type="entry name" value="RRM1_2_CoAA_like"/>
    <property type="match status" value="1"/>
</dbReference>
<reference evidence="14" key="1">
    <citation type="submission" date="2025-08" db="UniProtKB">
        <authorList>
            <consortium name="RefSeq"/>
        </authorList>
    </citation>
    <scope>IDENTIFICATION</scope>
</reference>
<evidence type="ECO:0000256" key="7">
    <source>
        <dbReference type="ARBA" id="ARBA00023242"/>
    </source>
</evidence>
<dbReference type="Proteomes" id="UP000515159">
    <property type="component" value="Chromosome 8"/>
</dbReference>
<dbReference type="GO" id="GO:0003729">
    <property type="term" value="F:mRNA binding"/>
    <property type="evidence" value="ECO:0007669"/>
    <property type="project" value="TreeGrafter"/>
</dbReference>
<name>A0A6P8RWW6_GEOSA</name>
<dbReference type="GeneID" id="117364663"/>
<keyword evidence="7" id="KW-0539">Nucleus</keyword>
<dbReference type="PROSITE" id="PS50102">
    <property type="entry name" value="RRM"/>
    <property type="match status" value="2"/>
</dbReference>
<evidence type="ECO:0000256" key="8">
    <source>
        <dbReference type="ARBA" id="ARBA00067851"/>
    </source>
</evidence>
<dbReference type="OrthoDB" id="1879688at2759"/>
<organism evidence="13 14">
    <name type="scientific">Geotrypetes seraphini</name>
    <name type="common">Gaboon caecilian</name>
    <name type="synonym">Caecilia seraphini</name>
    <dbReference type="NCBI Taxonomy" id="260995"/>
    <lineage>
        <taxon>Eukaryota</taxon>
        <taxon>Metazoa</taxon>
        <taxon>Chordata</taxon>
        <taxon>Craniata</taxon>
        <taxon>Vertebrata</taxon>
        <taxon>Euteleostomi</taxon>
        <taxon>Amphibia</taxon>
        <taxon>Gymnophiona</taxon>
        <taxon>Geotrypetes</taxon>
    </lineage>
</organism>
<evidence type="ECO:0000256" key="3">
    <source>
        <dbReference type="ARBA" id="ARBA00022490"/>
    </source>
</evidence>
<dbReference type="GO" id="GO:0005634">
    <property type="term" value="C:nucleus"/>
    <property type="evidence" value="ECO:0007669"/>
    <property type="project" value="UniProtKB-SubCell"/>
</dbReference>
<feature type="domain" description="RRM" evidence="12">
    <location>
        <begin position="77"/>
        <end position="147"/>
    </location>
</feature>
<dbReference type="InterPro" id="IPR034506">
    <property type="entry name" value="RBM14_RRM1"/>
</dbReference>
<evidence type="ECO:0000256" key="1">
    <source>
        <dbReference type="ARBA" id="ARBA00004123"/>
    </source>
</evidence>
<dbReference type="SMART" id="SM00360">
    <property type="entry name" value="RRM"/>
    <property type="match status" value="2"/>
</dbReference>
<dbReference type="PANTHER" id="PTHR48025:SF1">
    <property type="entry name" value="RRM DOMAIN-CONTAINING PROTEIN"/>
    <property type="match status" value="1"/>
</dbReference>
<dbReference type="PANTHER" id="PTHR48025">
    <property type="entry name" value="OS02G0815200 PROTEIN"/>
    <property type="match status" value="1"/>
</dbReference>
<dbReference type="SUPFAM" id="SSF54928">
    <property type="entry name" value="RNA-binding domain, RBD"/>
    <property type="match status" value="2"/>
</dbReference>
<dbReference type="KEGG" id="gsh:117364663"/>
<dbReference type="AlphaFoldDB" id="A0A6P8RWW6"/>
<evidence type="ECO:0000256" key="2">
    <source>
        <dbReference type="ARBA" id="ARBA00004496"/>
    </source>
</evidence>
<dbReference type="InterPro" id="IPR000504">
    <property type="entry name" value="RRM_dom"/>
</dbReference>
<dbReference type="GO" id="GO:0010467">
    <property type="term" value="P:gene expression"/>
    <property type="evidence" value="ECO:0007669"/>
    <property type="project" value="UniProtKB-ARBA"/>
</dbReference>
<protein>
    <recommendedName>
        <fullName evidence="8">RNA-binding protein 14</fullName>
    </recommendedName>
    <alternativeName>
        <fullName evidence="9">RNA-binding motif protein 14</fullName>
    </alternativeName>
</protein>
<evidence type="ECO:0000256" key="5">
    <source>
        <dbReference type="ARBA" id="ARBA00022737"/>
    </source>
</evidence>
<keyword evidence="13" id="KW-1185">Reference proteome</keyword>
<dbReference type="InterPro" id="IPR035979">
    <property type="entry name" value="RBD_domain_sf"/>
</dbReference>
<keyword evidence="6 10" id="KW-0694">RNA-binding</keyword>
<comment type="subcellular location">
    <subcellularLocation>
        <location evidence="2">Cytoplasm</location>
    </subcellularLocation>
    <subcellularLocation>
        <location evidence="1">Nucleus</location>
    </subcellularLocation>
</comment>
<evidence type="ECO:0000313" key="14">
    <source>
        <dbReference type="RefSeq" id="XP_033810004.1"/>
    </source>
</evidence>
<dbReference type="FunFam" id="3.30.70.330:FF:000046">
    <property type="entry name" value="RNA-binding protein 14 isoform X1"/>
    <property type="match status" value="2"/>
</dbReference>
<feature type="domain" description="RRM" evidence="12">
    <location>
        <begin position="1"/>
        <end position="71"/>
    </location>
</feature>
<evidence type="ECO:0000259" key="12">
    <source>
        <dbReference type="PROSITE" id="PS50102"/>
    </source>
</evidence>
<dbReference type="GO" id="GO:0098534">
    <property type="term" value="P:centriole assembly"/>
    <property type="evidence" value="ECO:0007669"/>
    <property type="project" value="UniProtKB-ARBA"/>
</dbReference>
<dbReference type="Gene3D" id="3.30.70.330">
    <property type="match status" value="2"/>
</dbReference>
<accession>A0A6P8RWW6</accession>
<dbReference type="InParanoid" id="A0A6P8RWW6"/>